<keyword evidence="8" id="KW-1185">Reference proteome</keyword>
<dbReference type="SUPFAM" id="SSF52540">
    <property type="entry name" value="P-loop containing nucleoside triphosphate hydrolases"/>
    <property type="match status" value="1"/>
</dbReference>
<feature type="region of interest" description="Disordered" evidence="5">
    <location>
        <begin position="1"/>
        <end position="27"/>
    </location>
</feature>
<keyword evidence="2" id="KW-0677">Repeat</keyword>
<dbReference type="Pfam" id="PF00005">
    <property type="entry name" value="ABC_tran"/>
    <property type="match status" value="1"/>
</dbReference>
<evidence type="ECO:0000313" key="8">
    <source>
        <dbReference type="Proteomes" id="UP001281761"/>
    </source>
</evidence>
<dbReference type="Proteomes" id="UP001281761">
    <property type="component" value="Unassembled WGS sequence"/>
</dbReference>
<dbReference type="PROSITE" id="PS00211">
    <property type="entry name" value="ABC_TRANSPORTER_1"/>
    <property type="match status" value="1"/>
</dbReference>
<dbReference type="PANTHER" id="PTHR24223:SF443">
    <property type="entry name" value="MULTIDRUG-RESISTANCE LIKE PROTEIN 1, ISOFORM I"/>
    <property type="match status" value="1"/>
</dbReference>
<keyword evidence="3" id="KW-0547">Nucleotide-binding</keyword>
<evidence type="ECO:0000313" key="7">
    <source>
        <dbReference type="EMBL" id="KAK2964043.1"/>
    </source>
</evidence>
<dbReference type="InterPro" id="IPR050173">
    <property type="entry name" value="ABC_transporter_C-like"/>
</dbReference>
<dbReference type="PROSITE" id="PS50893">
    <property type="entry name" value="ABC_TRANSPORTER_2"/>
    <property type="match status" value="1"/>
</dbReference>
<evidence type="ECO:0000256" key="3">
    <source>
        <dbReference type="ARBA" id="ARBA00022741"/>
    </source>
</evidence>
<reference evidence="7 8" key="1">
    <citation type="journal article" date="2022" name="bioRxiv">
        <title>Genomics of Preaxostyla Flagellates Illuminates Evolutionary Transitions and the Path Towards Mitochondrial Loss.</title>
        <authorList>
            <person name="Novak L.V.F."/>
            <person name="Treitli S.C."/>
            <person name="Pyrih J."/>
            <person name="Halakuc P."/>
            <person name="Pipaliya S.V."/>
            <person name="Vacek V."/>
            <person name="Brzon O."/>
            <person name="Soukal P."/>
            <person name="Eme L."/>
            <person name="Dacks J.B."/>
            <person name="Karnkowska A."/>
            <person name="Elias M."/>
            <person name="Hampl V."/>
        </authorList>
    </citation>
    <scope>NUCLEOTIDE SEQUENCE [LARGE SCALE GENOMIC DNA]</scope>
    <source>
        <strain evidence="7">NAU3</strain>
        <tissue evidence="7">Gut</tissue>
    </source>
</reference>
<comment type="subcellular location">
    <subcellularLocation>
        <location evidence="1">Vacuole membrane</location>
        <topology evidence="1">Multi-pass membrane protein</topology>
    </subcellularLocation>
</comment>
<dbReference type="InterPro" id="IPR017871">
    <property type="entry name" value="ABC_transporter-like_CS"/>
</dbReference>
<comment type="caution">
    <text evidence="7">The sequence shown here is derived from an EMBL/GenBank/DDBJ whole genome shotgun (WGS) entry which is preliminary data.</text>
</comment>
<dbReference type="PANTHER" id="PTHR24223">
    <property type="entry name" value="ATP-BINDING CASSETTE SUB-FAMILY C"/>
    <property type="match status" value="1"/>
</dbReference>
<dbReference type="InterPro" id="IPR027417">
    <property type="entry name" value="P-loop_NTPase"/>
</dbReference>
<proteinExistence type="predicted"/>
<dbReference type="SMART" id="SM00382">
    <property type="entry name" value="AAA"/>
    <property type="match status" value="1"/>
</dbReference>
<evidence type="ECO:0000259" key="6">
    <source>
        <dbReference type="PROSITE" id="PS50893"/>
    </source>
</evidence>
<evidence type="ECO:0000256" key="5">
    <source>
        <dbReference type="SAM" id="MobiDB-lite"/>
    </source>
</evidence>
<feature type="domain" description="ABC transporter" evidence="6">
    <location>
        <begin position="56"/>
        <end position="290"/>
    </location>
</feature>
<evidence type="ECO:0000256" key="2">
    <source>
        <dbReference type="ARBA" id="ARBA00022737"/>
    </source>
</evidence>
<dbReference type="InterPro" id="IPR003593">
    <property type="entry name" value="AAA+_ATPase"/>
</dbReference>
<evidence type="ECO:0000256" key="1">
    <source>
        <dbReference type="ARBA" id="ARBA00004128"/>
    </source>
</evidence>
<sequence length="293" mass="31517">MEHAPEGDELSMNTESDRTTSRPAKPIAPAFNLAWHMSGEKEDKAKSVEWAKEGSIEFEDVSAKYLPNGDVVLKGVSLRVEGGSRVGVVGRTGCGKSTLLLTLQNMTIVVKGVVRVGGKQIADINTRTLRGNIGVVQQEVRLANGTIRDCIDPYGQHSDDAILGALEEVGMGSDVRSLPLGLLTELTDTTRLLSAGQRQLLGIARALLQSARIVVLDEPSSSVDEWTDAMVQGVMASAWREATVIMVAHRLSTVADTDVTIVMDEGRVVEVGRTRDLLNREGSELSRLTLNSG</sequence>
<dbReference type="Gene3D" id="3.40.50.300">
    <property type="entry name" value="P-loop containing nucleotide triphosphate hydrolases"/>
    <property type="match status" value="1"/>
</dbReference>
<dbReference type="EMBL" id="JARBJD010000004">
    <property type="protein sequence ID" value="KAK2964043.1"/>
    <property type="molecule type" value="Genomic_DNA"/>
</dbReference>
<organism evidence="7 8">
    <name type="scientific">Blattamonas nauphoetae</name>
    <dbReference type="NCBI Taxonomy" id="2049346"/>
    <lineage>
        <taxon>Eukaryota</taxon>
        <taxon>Metamonada</taxon>
        <taxon>Preaxostyla</taxon>
        <taxon>Oxymonadida</taxon>
        <taxon>Blattamonas</taxon>
    </lineage>
</organism>
<keyword evidence="4" id="KW-0067">ATP-binding</keyword>
<dbReference type="InterPro" id="IPR003439">
    <property type="entry name" value="ABC_transporter-like_ATP-bd"/>
</dbReference>
<gene>
    <name evidence="7" type="ORF">BLNAU_1124</name>
</gene>
<accession>A0ABQ9YJY4</accession>
<protein>
    <submittedName>
        <fullName evidence="7">Multidrug resistance-associated protein</fullName>
    </submittedName>
</protein>
<name>A0ABQ9YJY4_9EUKA</name>
<evidence type="ECO:0000256" key="4">
    <source>
        <dbReference type="ARBA" id="ARBA00022840"/>
    </source>
</evidence>